<name>A0A9V1EYG9_PANPR</name>
<organism evidence="2 3">
    <name type="scientific">Panthera pardus</name>
    <name type="common">Leopard</name>
    <name type="synonym">Felis pardus</name>
    <dbReference type="NCBI Taxonomy" id="9691"/>
    <lineage>
        <taxon>Eukaryota</taxon>
        <taxon>Metazoa</taxon>
        <taxon>Chordata</taxon>
        <taxon>Craniata</taxon>
        <taxon>Vertebrata</taxon>
        <taxon>Euteleostomi</taxon>
        <taxon>Mammalia</taxon>
        <taxon>Eutheria</taxon>
        <taxon>Laurasiatheria</taxon>
        <taxon>Carnivora</taxon>
        <taxon>Feliformia</taxon>
        <taxon>Felidae</taxon>
        <taxon>Pantherinae</taxon>
        <taxon>Panthera</taxon>
    </lineage>
</organism>
<accession>A0A9V1EYG9</accession>
<feature type="region of interest" description="Disordered" evidence="1">
    <location>
        <begin position="170"/>
        <end position="204"/>
    </location>
</feature>
<dbReference type="Proteomes" id="UP001165780">
    <property type="component" value="Unplaced"/>
</dbReference>
<dbReference type="RefSeq" id="XP_019291395.2">
    <property type="nucleotide sequence ID" value="XM_019435850.2"/>
</dbReference>
<evidence type="ECO:0000256" key="1">
    <source>
        <dbReference type="SAM" id="MobiDB-lite"/>
    </source>
</evidence>
<dbReference type="AlphaFoldDB" id="A0A9V1EYG9"/>
<feature type="region of interest" description="Disordered" evidence="1">
    <location>
        <begin position="37"/>
        <end position="57"/>
    </location>
</feature>
<dbReference type="GeneID" id="109258761"/>
<keyword evidence="2" id="KW-1185">Reference proteome</keyword>
<feature type="compositionally biased region" description="Basic and acidic residues" evidence="1">
    <location>
        <begin position="137"/>
        <end position="150"/>
    </location>
</feature>
<feature type="region of interest" description="Disordered" evidence="1">
    <location>
        <begin position="71"/>
        <end position="150"/>
    </location>
</feature>
<gene>
    <name evidence="3" type="primary">LOC109258761</name>
</gene>
<protein>
    <submittedName>
        <fullName evidence="3">Uncharacterized protein LOC109258761</fullName>
    </submittedName>
</protein>
<dbReference type="KEGG" id="ppad:109258761"/>
<proteinExistence type="predicted"/>
<evidence type="ECO:0000313" key="2">
    <source>
        <dbReference type="Proteomes" id="UP001165780"/>
    </source>
</evidence>
<feature type="compositionally biased region" description="Basic residues" evidence="1">
    <location>
        <begin position="109"/>
        <end position="123"/>
    </location>
</feature>
<evidence type="ECO:0000313" key="3">
    <source>
        <dbReference type="RefSeq" id="XP_019291395.2"/>
    </source>
</evidence>
<feature type="compositionally biased region" description="Gly residues" evidence="1">
    <location>
        <begin position="96"/>
        <end position="106"/>
    </location>
</feature>
<reference evidence="3" key="1">
    <citation type="submission" date="2025-08" db="UniProtKB">
        <authorList>
            <consortium name="RefSeq"/>
        </authorList>
    </citation>
    <scope>IDENTIFICATION</scope>
    <source>
        <tissue evidence="3">Whole blood</tissue>
    </source>
</reference>
<sequence length="204" mass="22116">MLPSPSSFVLNFHRFVQLHSSCGFLLPRRLRRGVASRTPLLPGGTAEPGPVTPGRAQQLGDSLCLLQDTGEGRAHTARKRASEAQPGTPREDPCEGAGGQVRGGGYLPRRARPKAAAHPHGRSRRETLRRGHRARGARSDPGHSRAESVKGLRAREHAVLRVHPELCQHAAPPEVWPPTPAVRTWNTSGPRRAFLPCPRAISSP</sequence>